<dbReference type="Gene3D" id="3.40.190.80">
    <property type="match status" value="1"/>
</dbReference>
<dbReference type="GO" id="GO:0006020">
    <property type="term" value="P:inositol metabolic process"/>
    <property type="evidence" value="ECO:0007669"/>
    <property type="project" value="TreeGrafter"/>
</dbReference>
<dbReference type="GO" id="GO:0007165">
    <property type="term" value="P:signal transduction"/>
    <property type="evidence" value="ECO:0007669"/>
    <property type="project" value="TreeGrafter"/>
</dbReference>
<accession>A0A5B9QSQ4</accession>
<dbReference type="InterPro" id="IPR020550">
    <property type="entry name" value="Inositol_monophosphatase_CS"/>
</dbReference>
<dbReference type="FunFam" id="3.40.190.80:FF:000020">
    <property type="entry name" value="Fructose-1,6-bisphosphatase/inositol-1-monophosphatase"/>
    <property type="match status" value="1"/>
</dbReference>
<name>A0A5B9QSQ4_9BACT</name>
<evidence type="ECO:0000256" key="7">
    <source>
        <dbReference type="PIRSR" id="PIRSR600760-2"/>
    </source>
</evidence>
<sequence>MGCGYSCPTLRPRSYARQSVEHPYPSSAEFGGCPKSGDFGYSSPPFLEPRITTMTDLELNTQRLEVAIRAARAGAAELMQRRDTREVREKGPRDLVTDADLASQQAIRNILTSAFPDDAFVGEEDGENDPPAAVLAGDSGAPACWIVDPLDGTVNYVHGLQSFAVSIGLFADGQLQVGVVFDPVCDELFTAVCGQGAEVNGQPIQSSDCQQLNDALLVCSFAAHVARESSEVKRFVNMLDQCQAVRRLGSCALNLCYVAAGRLDGYWASSVKSWDAAAGILIAREAGASVARIEGTELSVWEPQFSAAANESLRQQMTKVLTTPDA</sequence>
<evidence type="ECO:0000256" key="8">
    <source>
        <dbReference type="RuleBase" id="RU364068"/>
    </source>
</evidence>
<evidence type="ECO:0000256" key="2">
    <source>
        <dbReference type="ARBA" id="ARBA00001946"/>
    </source>
</evidence>
<dbReference type="PANTHER" id="PTHR20854">
    <property type="entry name" value="INOSITOL MONOPHOSPHATASE"/>
    <property type="match status" value="1"/>
</dbReference>
<feature type="binding site" evidence="7">
    <location>
        <position position="151"/>
    </location>
    <ligand>
        <name>Mg(2+)</name>
        <dbReference type="ChEBI" id="CHEBI:18420"/>
        <label>1</label>
        <note>catalytic</note>
    </ligand>
</feature>
<dbReference type="InterPro" id="IPR033942">
    <property type="entry name" value="IMPase"/>
</dbReference>
<dbReference type="GO" id="GO:0008934">
    <property type="term" value="F:inositol monophosphate 1-phosphatase activity"/>
    <property type="evidence" value="ECO:0007669"/>
    <property type="project" value="InterPro"/>
</dbReference>
<keyword evidence="10" id="KW-1185">Reference proteome</keyword>
<evidence type="ECO:0000256" key="3">
    <source>
        <dbReference type="ARBA" id="ARBA00009759"/>
    </source>
</evidence>
<organism evidence="9 10">
    <name type="scientific">Roseimaritima ulvae</name>
    <dbReference type="NCBI Taxonomy" id="980254"/>
    <lineage>
        <taxon>Bacteria</taxon>
        <taxon>Pseudomonadati</taxon>
        <taxon>Planctomycetota</taxon>
        <taxon>Planctomycetia</taxon>
        <taxon>Pirellulales</taxon>
        <taxon>Pirellulaceae</taxon>
        <taxon>Roseimaritima</taxon>
    </lineage>
</organism>
<evidence type="ECO:0000256" key="4">
    <source>
        <dbReference type="ARBA" id="ARBA00022723"/>
    </source>
</evidence>
<proteinExistence type="inferred from homology"/>
<reference evidence="9 10" key="1">
    <citation type="submission" date="2019-08" db="EMBL/GenBank/DDBJ databases">
        <title>Deep-cultivation of Planctomycetes and their phenomic and genomic characterization uncovers novel biology.</title>
        <authorList>
            <person name="Wiegand S."/>
            <person name="Jogler M."/>
            <person name="Boedeker C."/>
            <person name="Pinto D."/>
            <person name="Vollmers J."/>
            <person name="Rivas-Marin E."/>
            <person name="Kohn T."/>
            <person name="Peeters S.H."/>
            <person name="Heuer A."/>
            <person name="Rast P."/>
            <person name="Oberbeckmann S."/>
            <person name="Bunk B."/>
            <person name="Jeske O."/>
            <person name="Meyerdierks A."/>
            <person name="Storesund J.E."/>
            <person name="Kallscheuer N."/>
            <person name="Luecker S."/>
            <person name="Lage O.M."/>
            <person name="Pohl T."/>
            <person name="Merkel B.J."/>
            <person name="Hornburger P."/>
            <person name="Mueller R.-W."/>
            <person name="Bruemmer F."/>
            <person name="Labrenz M."/>
            <person name="Spormann A.M."/>
            <person name="Op den Camp H."/>
            <person name="Overmann J."/>
            <person name="Amann R."/>
            <person name="Jetten M.S.M."/>
            <person name="Mascher T."/>
            <person name="Medema M.H."/>
            <person name="Devos D.P."/>
            <person name="Kaster A.-K."/>
            <person name="Ovreas L."/>
            <person name="Rohde M."/>
            <person name="Galperin M.Y."/>
            <person name="Jogler C."/>
        </authorList>
    </citation>
    <scope>NUCLEOTIDE SEQUENCE [LARGE SCALE GENOMIC DNA]</scope>
    <source>
        <strain evidence="9 10">UC8</strain>
    </source>
</reference>
<dbReference type="PRINTS" id="PR00377">
    <property type="entry name" value="IMPHPHTASES"/>
</dbReference>
<dbReference type="PANTHER" id="PTHR20854:SF4">
    <property type="entry name" value="INOSITOL-1-MONOPHOSPHATASE-RELATED"/>
    <property type="match status" value="1"/>
</dbReference>
<dbReference type="CDD" id="cd01639">
    <property type="entry name" value="IMPase"/>
    <property type="match status" value="1"/>
</dbReference>
<feature type="binding site" evidence="7">
    <location>
        <position position="150"/>
    </location>
    <ligand>
        <name>Mg(2+)</name>
        <dbReference type="ChEBI" id="CHEBI:18420"/>
        <label>1</label>
        <note>catalytic</note>
    </ligand>
</feature>
<dbReference type="SUPFAM" id="SSF56655">
    <property type="entry name" value="Carbohydrate phosphatase"/>
    <property type="match status" value="1"/>
</dbReference>
<dbReference type="PROSITE" id="PS00630">
    <property type="entry name" value="IMP_2"/>
    <property type="match status" value="1"/>
</dbReference>
<dbReference type="AlphaFoldDB" id="A0A5B9QSQ4"/>
<evidence type="ECO:0000313" key="10">
    <source>
        <dbReference type="Proteomes" id="UP000325286"/>
    </source>
</evidence>
<keyword evidence="6 7" id="KW-0460">Magnesium</keyword>
<dbReference type="FunFam" id="3.30.540.10:FF:000030">
    <property type="entry name" value="Inositol monophosphatase"/>
    <property type="match status" value="1"/>
</dbReference>
<dbReference type="InterPro" id="IPR020583">
    <property type="entry name" value="Inositol_monoP_metal-BS"/>
</dbReference>
<dbReference type="Proteomes" id="UP000325286">
    <property type="component" value="Chromosome"/>
</dbReference>
<comment type="similarity">
    <text evidence="3 8">Belongs to the inositol monophosphatase superfamily.</text>
</comment>
<dbReference type="Pfam" id="PF00459">
    <property type="entry name" value="Inositol_P"/>
    <property type="match status" value="1"/>
</dbReference>
<evidence type="ECO:0000256" key="1">
    <source>
        <dbReference type="ARBA" id="ARBA00001033"/>
    </source>
</evidence>
<feature type="binding site" evidence="7">
    <location>
        <position position="123"/>
    </location>
    <ligand>
        <name>Mg(2+)</name>
        <dbReference type="ChEBI" id="CHEBI:18420"/>
        <label>1</label>
        <note>catalytic</note>
    </ligand>
</feature>
<dbReference type="EMBL" id="CP042914">
    <property type="protein sequence ID" value="QEG42024.1"/>
    <property type="molecule type" value="Genomic_DNA"/>
</dbReference>
<dbReference type="GO" id="GO:0046872">
    <property type="term" value="F:metal ion binding"/>
    <property type="evidence" value="ECO:0007669"/>
    <property type="project" value="UniProtKB-KW"/>
</dbReference>
<comment type="cofactor">
    <cofactor evidence="2 7 8">
        <name>Mg(2+)</name>
        <dbReference type="ChEBI" id="CHEBI:18420"/>
    </cofactor>
</comment>
<keyword evidence="5 8" id="KW-0378">Hydrolase</keyword>
<gene>
    <name evidence="9" type="primary">suhB_1</name>
    <name evidence="9" type="ORF">UC8_40530</name>
</gene>
<feature type="binding site" evidence="7">
    <location>
        <position position="275"/>
    </location>
    <ligand>
        <name>Mg(2+)</name>
        <dbReference type="ChEBI" id="CHEBI:18420"/>
        <label>1</label>
        <note>catalytic</note>
    </ligand>
</feature>
<dbReference type="InterPro" id="IPR000760">
    <property type="entry name" value="Inositol_monophosphatase-like"/>
</dbReference>
<dbReference type="EC" id="3.1.3.25" evidence="8"/>
<dbReference type="Gene3D" id="3.30.540.10">
    <property type="entry name" value="Fructose-1,6-Bisphosphatase, subunit A, domain 1"/>
    <property type="match status" value="1"/>
</dbReference>
<evidence type="ECO:0000256" key="5">
    <source>
        <dbReference type="ARBA" id="ARBA00022801"/>
    </source>
</evidence>
<dbReference type="PROSITE" id="PS00629">
    <property type="entry name" value="IMP_1"/>
    <property type="match status" value="1"/>
</dbReference>
<evidence type="ECO:0000256" key="6">
    <source>
        <dbReference type="ARBA" id="ARBA00022842"/>
    </source>
</evidence>
<protein>
    <recommendedName>
        <fullName evidence="8">Inositol-1-monophosphatase</fullName>
        <ecNumber evidence="8">3.1.3.25</ecNumber>
    </recommendedName>
</protein>
<feature type="binding site" evidence="7">
    <location>
        <position position="148"/>
    </location>
    <ligand>
        <name>Mg(2+)</name>
        <dbReference type="ChEBI" id="CHEBI:18420"/>
        <label>1</label>
        <note>catalytic</note>
    </ligand>
</feature>
<evidence type="ECO:0000313" key="9">
    <source>
        <dbReference type="EMBL" id="QEG42024.1"/>
    </source>
</evidence>
<keyword evidence="4 7" id="KW-0479">Metal-binding</keyword>
<dbReference type="GO" id="GO:0046854">
    <property type="term" value="P:phosphatidylinositol phosphate biosynthetic process"/>
    <property type="evidence" value="ECO:0007669"/>
    <property type="project" value="InterPro"/>
</dbReference>
<comment type="catalytic activity">
    <reaction evidence="1 8">
        <text>a myo-inositol phosphate + H2O = myo-inositol + phosphate</text>
        <dbReference type="Rhea" id="RHEA:24056"/>
        <dbReference type="ChEBI" id="CHEBI:15377"/>
        <dbReference type="ChEBI" id="CHEBI:17268"/>
        <dbReference type="ChEBI" id="CHEBI:43474"/>
        <dbReference type="ChEBI" id="CHEBI:84139"/>
        <dbReference type="EC" id="3.1.3.25"/>
    </reaction>
</comment>
<dbReference type="KEGG" id="rul:UC8_40530"/>